<dbReference type="Proteomes" id="UP000008330">
    <property type="component" value="Plasmid pRLG203"/>
</dbReference>
<organism evidence="5 6">
    <name type="scientific">Rhizobium leguminosarum bv. trifolii (strain WSM2304)</name>
    <dbReference type="NCBI Taxonomy" id="395492"/>
    <lineage>
        <taxon>Bacteria</taxon>
        <taxon>Pseudomonadati</taxon>
        <taxon>Pseudomonadota</taxon>
        <taxon>Alphaproteobacteria</taxon>
        <taxon>Hyphomicrobiales</taxon>
        <taxon>Rhizobiaceae</taxon>
        <taxon>Rhizobium/Agrobacterium group</taxon>
        <taxon>Rhizobium</taxon>
    </lineage>
</organism>
<evidence type="ECO:0000313" key="5">
    <source>
        <dbReference type="EMBL" id="ACI59488.1"/>
    </source>
</evidence>
<dbReference type="EMBL" id="CP001195">
    <property type="protein sequence ID" value="ACI59488.1"/>
    <property type="molecule type" value="Genomic_DNA"/>
</dbReference>
<accession>A0ABF7QYW4</accession>
<dbReference type="PANTHER" id="PTHR47151:SF2">
    <property type="entry name" value="AMINO ACID BINDING PROTEIN"/>
    <property type="match status" value="1"/>
</dbReference>
<proteinExistence type="inferred from homology"/>
<comment type="similarity">
    <text evidence="1">Belongs to the leucine-binding protein family.</text>
</comment>
<feature type="domain" description="Leucine-binding protein" evidence="4">
    <location>
        <begin position="26"/>
        <end position="362"/>
    </location>
</feature>
<dbReference type="KEGG" id="rlt:Rleg2_6099"/>
<protein>
    <submittedName>
        <fullName evidence="5">Extracellular ligand-binding receptor</fullName>
    </submittedName>
</protein>
<geneLocation type="plasmid" evidence="5 6">
    <name>pRLG203</name>
</geneLocation>
<evidence type="ECO:0000313" key="6">
    <source>
        <dbReference type="Proteomes" id="UP000008330"/>
    </source>
</evidence>
<keyword evidence="5" id="KW-0675">Receptor</keyword>
<reference evidence="5 6" key="1">
    <citation type="journal article" date="2010" name="Stand. Genomic Sci.">
        <title>Complete genome sequence of Rhizobium leguminosarum bv trifolii strain WSM2304, an effective microsymbiont of the South American clover Trifolium polymorphum.</title>
        <authorList>
            <person name="Reeve W."/>
            <person name="O'Hara G."/>
            <person name="Chain P."/>
            <person name="Ardley J."/>
            <person name="Brau L."/>
            <person name="Nandesena K."/>
            <person name="Tiwari R."/>
            <person name="Malfatti S."/>
            <person name="Kiss H."/>
            <person name="Lapidus A."/>
            <person name="Copeland A."/>
            <person name="Nolan M."/>
            <person name="Land M."/>
            <person name="Ivanova N."/>
            <person name="Mavromatis K."/>
            <person name="Markowitz V."/>
            <person name="Kyrpides N."/>
            <person name="Melino V."/>
            <person name="Denton M."/>
            <person name="Yates R."/>
            <person name="Howieson J."/>
        </authorList>
    </citation>
    <scope>NUCLEOTIDE SEQUENCE [LARGE SCALE GENOMIC DNA]</scope>
    <source>
        <strain evidence="5 6">WSM2304</strain>
    </source>
</reference>
<evidence type="ECO:0000256" key="1">
    <source>
        <dbReference type="ARBA" id="ARBA00010062"/>
    </source>
</evidence>
<dbReference type="AlphaFoldDB" id="A0ABF7QYW4"/>
<evidence type="ECO:0000256" key="3">
    <source>
        <dbReference type="SAM" id="SignalP"/>
    </source>
</evidence>
<feature type="signal peptide" evidence="3">
    <location>
        <begin position="1"/>
        <end position="23"/>
    </location>
</feature>
<evidence type="ECO:0000256" key="2">
    <source>
        <dbReference type="ARBA" id="ARBA00022729"/>
    </source>
</evidence>
<gene>
    <name evidence="5" type="ordered locus">Rleg2_6099</name>
</gene>
<name>A0ABF7QYW4_RHILW</name>
<evidence type="ECO:0000259" key="4">
    <source>
        <dbReference type="Pfam" id="PF13458"/>
    </source>
</evidence>
<dbReference type="Pfam" id="PF13458">
    <property type="entry name" value="Peripla_BP_6"/>
    <property type="match status" value="1"/>
</dbReference>
<feature type="chain" id="PRO_5044745011" evidence="3">
    <location>
        <begin position="24"/>
        <end position="390"/>
    </location>
</feature>
<dbReference type="InterPro" id="IPR028082">
    <property type="entry name" value="Peripla_BP_I"/>
</dbReference>
<dbReference type="SUPFAM" id="SSF53822">
    <property type="entry name" value="Periplasmic binding protein-like I"/>
    <property type="match status" value="1"/>
</dbReference>
<dbReference type="RefSeq" id="WP_012559755.1">
    <property type="nucleotide sequence ID" value="NC_011370.1"/>
</dbReference>
<dbReference type="InterPro" id="IPR028081">
    <property type="entry name" value="Leu-bd"/>
</dbReference>
<dbReference type="PANTHER" id="PTHR47151">
    <property type="entry name" value="LEU/ILE/VAL-BINDING ABC TRANSPORTER SUBUNIT"/>
    <property type="match status" value="1"/>
</dbReference>
<keyword evidence="6" id="KW-1185">Reference proteome</keyword>
<keyword evidence="2 3" id="KW-0732">Signal</keyword>
<sequence length="390" mass="41265">MRFQKTLGAAFITAVIAAGPAVADDEIKVGIAVATSGWHAPYDYAHRTAIMAIDDINKNGGLLGKKVTYKLYDTKSDAIESAKVGADVAAESPSVAIISCDYDTGAPAALSTTSAGIISISMCSGEPKFGIKGLGQLAFTAGTAGQSQGAVNAKWAYEKNGFRKAYMLTDTQIEYTKSVCSGFSWQWGQLSGTSVSGSDSFKNQDPSIATQISAIKAASDKPDFIMLCSFMPGAASTLKQIRAAGIDLPIFMPSGSDGSYWLAGVPGLKDVYVPAGAMLDGNDPDPKVNAIVKRYQSEFGEAPTTAYVLFGYASVELWAKAVEKAGTTDAEKVREAMESFKDQPTLVGKYSFTDNLHIVPQATFEMLKIENGTYSSLGYVQAPQLKDGML</sequence>
<dbReference type="Gene3D" id="3.40.50.2300">
    <property type="match status" value="2"/>
</dbReference>
<keyword evidence="5" id="KW-0614">Plasmid</keyword>